<dbReference type="GO" id="GO:0000774">
    <property type="term" value="F:adenyl-nucleotide exchange factor activity"/>
    <property type="evidence" value="ECO:0007669"/>
    <property type="project" value="TreeGrafter"/>
</dbReference>
<feature type="chain" id="PRO_5035450881" evidence="1">
    <location>
        <begin position="26"/>
        <end position="399"/>
    </location>
</feature>
<gene>
    <name evidence="4" type="primary">LOC105160153</name>
</gene>
<feature type="signal peptide" evidence="1">
    <location>
        <begin position="1"/>
        <end position="25"/>
    </location>
</feature>
<evidence type="ECO:0000259" key="2">
    <source>
        <dbReference type="Pfam" id="PF08609"/>
    </source>
</evidence>
<proteinExistence type="predicted"/>
<dbReference type="Gene3D" id="1.25.10.10">
    <property type="entry name" value="Leucine-rich Repeat Variant"/>
    <property type="match status" value="1"/>
</dbReference>
<sequence>MGISMSISTTVAALLVLLLMGIARTERVNKSSSVGLFWSTAKEEGDLLRWKPEANDDLSDPTVHEEERHLDGGFSSLDGMLQWAIGHSDPAKLKEATLDIQHLSPEDLKQRQMEIKELMEKLNTPSDAKLMKIAIDDLNNLSVPLEDRRRALEELLILVEPIDNANDLHKLGGLTAVIRELDNVDPEIRTISAWILGKASQNNPFVQNQILELGTLAKLMDMARSNYVEEATKALYAISALIRNNLEGQELFYMEAGDMMLQNILSNSSSDIRLRRKSVFLLADLVECQLDSRKSKEPPFFSNHLLLKSVVDLMASADLDLQEKALYAVKKLLLLRSTDALVFKEVCGLDLALQRMREQLQQLIVDDKFKEYAQDMENLRGEVEAIFLGELDKVTTVST</sequence>
<dbReference type="InterPro" id="IPR050693">
    <property type="entry name" value="Hsp70_NEF-Inhibitors"/>
</dbReference>
<dbReference type="Pfam" id="PF08609">
    <property type="entry name" value="Fes1"/>
    <property type="match status" value="1"/>
</dbReference>
<name>A0A8M8URK6_SESIN</name>
<accession>A0A8M8URK6</accession>
<keyword evidence="3" id="KW-1185">Reference proteome</keyword>
<evidence type="ECO:0000313" key="3">
    <source>
        <dbReference type="Proteomes" id="UP000504604"/>
    </source>
</evidence>
<dbReference type="AlphaFoldDB" id="A0A8M8URK6"/>
<dbReference type="GeneID" id="105160153"/>
<protein>
    <submittedName>
        <fullName evidence="4">Hsp70 nucleotide exchange factor FES1 isoform X2</fullName>
    </submittedName>
</protein>
<dbReference type="GO" id="GO:0005783">
    <property type="term" value="C:endoplasmic reticulum"/>
    <property type="evidence" value="ECO:0007669"/>
    <property type="project" value="TreeGrafter"/>
</dbReference>
<reference evidence="4" key="1">
    <citation type="submission" date="2025-08" db="UniProtKB">
        <authorList>
            <consortium name="RefSeq"/>
        </authorList>
    </citation>
    <scope>IDENTIFICATION</scope>
</reference>
<dbReference type="Proteomes" id="UP000504604">
    <property type="component" value="Linkage group LG4"/>
</dbReference>
<organism evidence="3 4">
    <name type="scientific">Sesamum indicum</name>
    <name type="common">Oriental sesame</name>
    <name type="synonym">Sesamum orientale</name>
    <dbReference type="NCBI Taxonomy" id="4182"/>
    <lineage>
        <taxon>Eukaryota</taxon>
        <taxon>Viridiplantae</taxon>
        <taxon>Streptophyta</taxon>
        <taxon>Embryophyta</taxon>
        <taxon>Tracheophyta</taxon>
        <taxon>Spermatophyta</taxon>
        <taxon>Magnoliopsida</taxon>
        <taxon>eudicotyledons</taxon>
        <taxon>Gunneridae</taxon>
        <taxon>Pentapetalae</taxon>
        <taxon>asterids</taxon>
        <taxon>lamiids</taxon>
        <taxon>Lamiales</taxon>
        <taxon>Pedaliaceae</taxon>
        <taxon>Sesamum</taxon>
    </lineage>
</organism>
<evidence type="ECO:0000256" key="1">
    <source>
        <dbReference type="SAM" id="SignalP"/>
    </source>
</evidence>
<dbReference type="RefSeq" id="XP_020549122.1">
    <property type="nucleotide sequence ID" value="XM_020693463.1"/>
</dbReference>
<dbReference type="SUPFAM" id="SSF48371">
    <property type="entry name" value="ARM repeat"/>
    <property type="match status" value="1"/>
</dbReference>
<dbReference type="InterPro" id="IPR013918">
    <property type="entry name" value="Nucleotide_exch_fac_Fes1"/>
</dbReference>
<feature type="domain" description="Nucleotide exchange factor Fes1" evidence="2">
    <location>
        <begin position="77"/>
        <end position="168"/>
    </location>
</feature>
<evidence type="ECO:0000313" key="4">
    <source>
        <dbReference type="RefSeq" id="XP_020549122.1"/>
    </source>
</evidence>
<dbReference type="PANTHER" id="PTHR19316:SF32">
    <property type="entry name" value="ARM REPEAT SUPERFAMILY PROTEIN"/>
    <property type="match status" value="1"/>
</dbReference>
<dbReference type="PANTHER" id="PTHR19316">
    <property type="entry name" value="PROTEIN FOLDING REGULATOR"/>
    <property type="match status" value="1"/>
</dbReference>
<dbReference type="InterPro" id="IPR011989">
    <property type="entry name" value="ARM-like"/>
</dbReference>
<dbReference type="InterPro" id="IPR016024">
    <property type="entry name" value="ARM-type_fold"/>
</dbReference>
<keyword evidence="1" id="KW-0732">Signal</keyword>